<evidence type="ECO:0000313" key="9">
    <source>
        <dbReference type="Proteomes" id="UP001162480"/>
    </source>
</evidence>
<dbReference type="InterPro" id="IPR019547">
    <property type="entry name" value="Lipid_desat"/>
</dbReference>
<dbReference type="PANTHER" id="PTHR48177:SF1">
    <property type="entry name" value="PLASMANYLETHANOLAMINE DESATURASE 1"/>
    <property type="match status" value="1"/>
</dbReference>
<dbReference type="PANTHER" id="PTHR48177">
    <property type="entry name" value="TRANSMEMBRANE PROTEIN 189"/>
    <property type="match status" value="1"/>
</dbReference>
<sequence>MCEKSEEQILRYSMLEDDPNSNSLFAEKERKPRWGPQHAGAKELASLYTKGKRYQELICLYVAVCLFVINFFFLIRHFRVDNLYFIAISSIFGILTADFLSGLVHWSADTWGSVDLPVIGKFHKWSHTYFGLPWYIQLLQKYHIILPCKHHRIHHVAPHETYFCITTGWLNFLFEKIRFWSSLEYIIEKTTGHKPRTDDMKWAKKID</sequence>
<reference evidence="8" key="1">
    <citation type="submission" date="2023-08" db="EMBL/GenBank/DDBJ databases">
        <authorList>
            <person name="Alioto T."/>
            <person name="Alioto T."/>
            <person name="Gomez Garrido J."/>
        </authorList>
    </citation>
    <scope>NUCLEOTIDE SEQUENCE</scope>
</reference>
<keyword evidence="4 6" id="KW-1133">Transmembrane helix</keyword>
<dbReference type="EMBL" id="OX597843">
    <property type="protein sequence ID" value="CAI9744281.1"/>
    <property type="molecule type" value="Genomic_DNA"/>
</dbReference>
<feature type="transmembrane region" description="Helical" evidence="6">
    <location>
        <begin position="84"/>
        <end position="104"/>
    </location>
</feature>
<dbReference type="GO" id="GO:0016491">
    <property type="term" value="F:oxidoreductase activity"/>
    <property type="evidence" value="ECO:0007669"/>
    <property type="project" value="TreeGrafter"/>
</dbReference>
<proteinExistence type="inferred from homology"/>
<evidence type="ECO:0000313" key="8">
    <source>
        <dbReference type="EMBL" id="CAI9744281.1"/>
    </source>
</evidence>
<dbReference type="GO" id="GO:0016020">
    <property type="term" value="C:membrane"/>
    <property type="evidence" value="ECO:0007669"/>
    <property type="project" value="UniProtKB-SubCell"/>
</dbReference>
<evidence type="ECO:0000256" key="4">
    <source>
        <dbReference type="ARBA" id="ARBA00022989"/>
    </source>
</evidence>
<evidence type="ECO:0000256" key="1">
    <source>
        <dbReference type="ARBA" id="ARBA00004141"/>
    </source>
</evidence>
<evidence type="ECO:0000256" key="2">
    <source>
        <dbReference type="ARBA" id="ARBA00007620"/>
    </source>
</evidence>
<dbReference type="Proteomes" id="UP001162480">
    <property type="component" value="Chromosome 30"/>
</dbReference>
<protein>
    <recommendedName>
        <fullName evidence="7">Lipid desaturase domain-containing protein</fullName>
    </recommendedName>
</protein>
<comment type="subcellular location">
    <subcellularLocation>
        <location evidence="1">Membrane</location>
        <topology evidence="1">Multi-pass membrane protein</topology>
    </subcellularLocation>
</comment>
<name>A0AA36C300_OCTVU</name>
<evidence type="ECO:0000256" key="3">
    <source>
        <dbReference type="ARBA" id="ARBA00022692"/>
    </source>
</evidence>
<evidence type="ECO:0000259" key="7">
    <source>
        <dbReference type="Pfam" id="PF10520"/>
    </source>
</evidence>
<feature type="domain" description="Lipid desaturase" evidence="7">
    <location>
        <begin position="121"/>
        <end position="198"/>
    </location>
</feature>
<comment type="similarity">
    <text evidence="2">Belongs to the fatty acid desaturase CarF family.</text>
</comment>
<accession>A0AA36C300</accession>
<dbReference type="Pfam" id="PF10520">
    <property type="entry name" value="Lipid_desat"/>
    <property type="match status" value="1"/>
</dbReference>
<dbReference type="AlphaFoldDB" id="A0AA36C300"/>
<dbReference type="InterPro" id="IPR052601">
    <property type="entry name" value="Plasmalogen_desaturase"/>
</dbReference>
<keyword evidence="3 6" id="KW-0812">Transmembrane</keyword>
<gene>
    <name evidence="8" type="ORF">OCTVUL_1B005979</name>
</gene>
<organism evidence="8 9">
    <name type="scientific">Octopus vulgaris</name>
    <name type="common">Common octopus</name>
    <dbReference type="NCBI Taxonomy" id="6645"/>
    <lineage>
        <taxon>Eukaryota</taxon>
        <taxon>Metazoa</taxon>
        <taxon>Spiralia</taxon>
        <taxon>Lophotrochozoa</taxon>
        <taxon>Mollusca</taxon>
        <taxon>Cephalopoda</taxon>
        <taxon>Coleoidea</taxon>
        <taxon>Octopodiformes</taxon>
        <taxon>Octopoda</taxon>
        <taxon>Incirrata</taxon>
        <taxon>Octopodidae</taxon>
        <taxon>Octopus</taxon>
    </lineage>
</organism>
<keyword evidence="9" id="KW-1185">Reference proteome</keyword>
<keyword evidence="5 6" id="KW-0472">Membrane</keyword>
<evidence type="ECO:0000256" key="5">
    <source>
        <dbReference type="ARBA" id="ARBA00023136"/>
    </source>
</evidence>
<evidence type="ECO:0000256" key="6">
    <source>
        <dbReference type="SAM" id="Phobius"/>
    </source>
</evidence>
<feature type="transmembrane region" description="Helical" evidence="6">
    <location>
        <begin position="58"/>
        <end position="78"/>
    </location>
</feature>